<sequence>MSLLFRNTLIFLGYLVDEIDANTYSAQMQRLRNQGWYQRSTVQSTISRLLSVGDIEKTIKNGRSYYRLTSKGSERIKEDVPLLKLAEKSWDGKWRMVIFDIKEKYRRQREGLRRKLLSLGFGMWQESVYITPFDIAQEVNQYLLSQKLFPHAICLVAKRNEVGDEKILANYIWKLDKEILFSNAQGPSRRLTAISRNESSSGGLRKSFFTFHLLFCDQLLKLLT</sequence>
<comment type="caution">
    <text evidence="2">The sequence shown here is derived from an EMBL/GenBank/DDBJ whole genome shotgun (WGS) entry which is preliminary data.</text>
</comment>
<dbReference type="PANTHER" id="PTHR30319">
    <property type="entry name" value="PHENYLACETIC ACID REGULATOR-RELATED TRANSCRIPTIONAL REPRESSOR"/>
    <property type="match status" value="1"/>
</dbReference>
<reference evidence="3" key="1">
    <citation type="submission" date="2017-09" db="EMBL/GenBank/DDBJ databases">
        <title>Depth-based differentiation of microbial function through sediment-hosted aquifers and enrichment of novel symbionts in the deep terrestrial subsurface.</title>
        <authorList>
            <person name="Probst A.J."/>
            <person name="Ladd B."/>
            <person name="Jarett J.K."/>
            <person name="Geller-Mcgrath D.E."/>
            <person name="Sieber C.M.K."/>
            <person name="Emerson J.B."/>
            <person name="Anantharaman K."/>
            <person name="Thomas B.C."/>
            <person name="Malmstrom R."/>
            <person name="Stieglmeier M."/>
            <person name="Klingl A."/>
            <person name="Woyke T."/>
            <person name="Ryan C.M."/>
            <person name="Banfield J.F."/>
        </authorList>
    </citation>
    <scope>NUCLEOTIDE SEQUENCE [LARGE SCALE GENOMIC DNA]</scope>
</reference>
<feature type="domain" description="Transcriptional repressor PaaX-like central Cas2-like" evidence="1">
    <location>
        <begin position="88"/>
        <end position="166"/>
    </location>
</feature>
<dbReference type="Gene3D" id="3.30.70.2650">
    <property type="match status" value="1"/>
</dbReference>
<dbReference type="Proteomes" id="UP000228996">
    <property type="component" value="Unassembled WGS sequence"/>
</dbReference>
<dbReference type="InterPro" id="IPR048846">
    <property type="entry name" value="PaaX-like_central"/>
</dbReference>
<dbReference type="AlphaFoldDB" id="A0A2M6XDD0"/>
<protein>
    <recommendedName>
        <fullName evidence="1">Transcriptional repressor PaaX-like central Cas2-like domain-containing protein</fullName>
    </recommendedName>
</protein>
<accession>A0A2M6XDD0</accession>
<dbReference type="GO" id="GO:0006351">
    <property type="term" value="P:DNA-templated transcription"/>
    <property type="evidence" value="ECO:0007669"/>
    <property type="project" value="TreeGrafter"/>
</dbReference>
<dbReference type="EMBL" id="PEYO01000012">
    <property type="protein sequence ID" value="PIU03654.1"/>
    <property type="molecule type" value="Genomic_DNA"/>
</dbReference>
<proteinExistence type="predicted"/>
<dbReference type="PANTHER" id="PTHR30319:SF1">
    <property type="entry name" value="TRANSCRIPTIONAL REPRESSOR PAAX"/>
    <property type="match status" value="1"/>
</dbReference>
<evidence type="ECO:0000259" key="1">
    <source>
        <dbReference type="Pfam" id="PF20803"/>
    </source>
</evidence>
<evidence type="ECO:0000313" key="3">
    <source>
        <dbReference type="Proteomes" id="UP000228996"/>
    </source>
</evidence>
<dbReference type="Pfam" id="PF20803">
    <property type="entry name" value="PaaX_M"/>
    <property type="match status" value="1"/>
</dbReference>
<organism evidence="2 3">
    <name type="scientific">Candidatus Shapirobacteria bacterium CG08_land_8_20_14_0_20_39_18</name>
    <dbReference type="NCBI Taxonomy" id="1974883"/>
    <lineage>
        <taxon>Bacteria</taxon>
        <taxon>Candidatus Shapironibacteriota</taxon>
    </lineage>
</organism>
<dbReference type="SUPFAM" id="SSF46785">
    <property type="entry name" value="Winged helix' DNA-binding domain"/>
    <property type="match status" value="1"/>
</dbReference>
<gene>
    <name evidence="2" type="ORF">COT44_02070</name>
</gene>
<name>A0A2M6XDD0_9BACT</name>
<dbReference type="InterPro" id="IPR036390">
    <property type="entry name" value="WH_DNA-bd_sf"/>
</dbReference>
<evidence type="ECO:0000313" key="2">
    <source>
        <dbReference type="EMBL" id="PIU03654.1"/>
    </source>
</evidence>